<dbReference type="InParanoid" id="A0A409YMF7"/>
<protein>
    <submittedName>
        <fullName evidence="1">Uncharacterized protein</fullName>
    </submittedName>
</protein>
<keyword evidence="2" id="KW-1185">Reference proteome</keyword>
<reference evidence="1 2" key="1">
    <citation type="journal article" date="2018" name="Evol. Lett.">
        <title>Horizontal gene cluster transfer increased hallucinogenic mushroom diversity.</title>
        <authorList>
            <person name="Reynolds H.T."/>
            <person name="Vijayakumar V."/>
            <person name="Gluck-Thaler E."/>
            <person name="Korotkin H.B."/>
            <person name="Matheny P.B."/>
            <person name="Slot J.C."/>
        </authorList>
    </citation>
    <scope>NUCLEOTIDE SEQUENCE [LARGE SCALE GENOMIC DNA]</scope>
    <source>
        <strain evidence="1 2">SRW20</strain>
    </source>
</reference>
<dbReference type="Proteomes" id="UP000284706">
    <property type="component" value="Unassembled WGS sequence"/>
</dbReference>
<organism evidence="1 2">
    <name type="scientific">Gymnopilus dilepis</name>
    <dbReference type="NCBI Taxonomy" id="231916"/>
    <lineage>
        <taxon>Eukaryota</taxon>
        <taxon>Fungi</taxon>
        <taxon>Dikarya</taxon>
        <taxon>Basidiomycota</taxon>
        <taxon>Agaricomycotina</taxon>
        <taxon>Agaricomycetes</taxon>
        <taxon>Agaricomycetidae</taxon>
        <taxon>Agaricales</taxon>
        <taxon>Agaricineae</taxon>
        <taxon>Hymenogastraceae</taxon>
        <taxon>Gymnopilus</taxon>
    </lineage>
</organism>
<evidence type="ECO:0000313" key="1">
    <source>
        <dbReference type="EMBL" id="PPR04259.1"/>
    </source>
</evidence>
<dbReference type="AlphaFoldDB" id="A0A409YMF7"/>
<sequence>MVHVLTDHYFPNTARGFRDVLSFLNLYLSPTDDPETLSVLNAQLLSSIPIAYISVTFKEEEQALVSFEAVALVYAKSIKSLKYADVRKSSRFPSHQEQYWWKVIRIDASSEEDQGVGLETLNEREGIALRDRHDQLSFRNRMS</sequence>
<evidence type="ECO:0000313" key="2">
    <source>
        <dbReference type="Proteomes" id="UP000284706"/>
    </source>
</evidence>
<name>A0A409YMF7_9AGAR</name>
<gene>
    <name evidence="1" type="ORF">CVT26_004173</name>
</gene>
<dbReference type="EMBL" id="NHYE01000646">
    <property type="protein sequence ID" value="PPR04259.1"/>
    <property type="molecule type" value="Genomic_DNA"/>
</dbReference>
<comment type="caution">
    <text evidence="1">The sequence shown here is derived from an EMBL/GenBank/DDBJ whole genome shotgun (WGS) entry which is preliminary data.</text>
</comment>
<accession>A0A409YMF7</accession>
<proteinExistence type="predicted"/>